<accession>A0A699UDJ5</accession>
<gene>
    <name evidence="1" type="ORF">Tci_891395</name>
</gene>
<organism evidence="1">
    <name type="scientific">Tanacetum cinerariifolium</name>
    <name type="common">Dalmatian daisy</name>
    <name type="synonym">Chrysanthemum cinerariifolium</name>
    <dbReference type="NCBI Taxonomy" id="118510"/>
    <lineage>
        <taxon>Eukaryota</taxon>
        <taxon>Viridiplantae</taxon>
        <taxon>Streptophyta</taxon>
        <taxon>Embryophyta</taxon>
        <taxon>Tracheophyta</taxon>
        <taxon>Spermatophyta</taxon>
        <taxon>Magnoliopsida</taxon>
        <taxon>eudicotyledons</taxon>
        <taxon>Gunneridae</taxon>
        <taxon>Pentapetalae</taxon>
        <taxon>asterids</taxon>
        <taxon>campanulids</taxon>
        <taxon>Asterales</taxon>
        <taxon>Asteraceae</taxon>
        <taxon>Asteroideae</taxon>
        <taxon>Anthemideae</taxon>
        <taxon>Anthemidinae</taxon>
        <taxon>Tanacetum</taxon>
    </lineage>
</organism>
<name>A0A699UDJ5_TANCI</name>
<comment type="caution">
    <text evidence="1">The sequence shown here is derived from an EMBL/GenBank/DDBJ whole genome shotgun (WGS) entry which is preliminary data.</text>
</comment>
<sequence>MKISDIDADEDITLVNDQDKDDAEMFDADKDLGGEEVFIEKQDEQVVADKEVSAAGEVNATSIATTDSAAAT</sequence>
<reference evidence="1" key="1">
    <citation type="journal article" date="2019" name="Sci. Rep.">
        <title>Draft genome of Tanacetum cinerariifolium, the natural source of mosquito coil.</title>
        <authorList>
            <person name="Yamashiro T."/>
            <person name="Shiraishi A."/>
            <person name="Satake H."/>
            <person name="Nakayama K."/>
        </authorList>
    </citation>
    <scope>NUCLEOTIDE SEQUENCE</scope>
</reference>
<proteinExistence type="predicted"/>
<dbReference type="AlphaFoldDB" id="A0A699UDJ5"/>
<feature type="non-terminal residue" evidence="1">
    <location>
        <position position="72"/>
    </location>
</feature>
<evidence type="ECO:0000313" key="1">
    <source>
        <dbReference type="EMBL" id="GFD19426.1"/>
    </source>
</evidence>
<protein>
    <submittedName>
        <fullName evidence="1">Uncharacterized protein</fullName>
    </submittedName>
</protein>
<dbReference type="EMBL" id="BKCJ011314502">
    <property type="protein sequence ID" value="GFD19426.1"/>
    <property type="molecule type" value="Genomic_DNA"/>
</dbReference>